<dbReference type="InterPro" id="IPR007231">
    <property type="entry name" value="Nucleoporin_int_Nup93/Nic96"/>
</dbReference>
<keyword evidence="3 4" id="KW-0539">Nucleus</keyword>
<name>A0AAV7YQ21_9EUKA</name>
<keyword evidence="4" id="KW-0653">Protein transport</keyword>
<dbReference type="EMBL" id="JANTQA010000048">
    <property type="protein sequence ID" value="KAJ3430807.1"/>
    <property type="molecule type" value="Genomic_DNA"/>
</dbReference>
<dbReference type="GO" id="GO:0017056">
    <property type="term" value="F:structural constituent of nuclear pore"/>
    <property type="evidence" value="ECO:0007669"/>
    <property type="project" value="InterPro"/>
</dbReference>
<evidence type="ECO:0000313" key="6">
    <source>
        <dbReference type="Proteomes" id="UP001146793"/>
    </source>
</evidence>
<organism evidence="5 6">
    <name type="scientific">Anaeramoeba flamelloides</name>
    <dbReference type="NCBI Taxonomy" id="1746091"/>
    <lineage>
        <taxon>Eukaryota</taxon>
        <taxon>Metamonada</taxon>
        <taxon>Anaeramoebidae</taxon>
        <taxon>Anaeramoeba</taxon>
    </lineage>
</organism>
<evidence type="ECO:0000313" key="5">
    <source>
        <dbReference type="EMBL" id="KAJ3430807.1"/>
    </source>
</evidence>
<accession>A0AAV7YQ21</accession>
<dbReference type="Proteomes" id="UP001146793">
    <property type="component" value="Unassembled WGS sequence"/>
</dbReference>
<dbReference type="GO" id="GO:0016973">
    <property type="term" value="P:poly(A)+ mRNA export from nucleus"/>
    <property type="evidence" value="ECO:0007669"/>
    <property type="project" value="TreeGrafter"/>
</dbReference>
<comment type="subcellular location">
    <subcellularLocation>
        <location evidence="1">Nucleus envelope</location>
    </subcellularLocation>
    <subcellularLocation>
        <location evidence="4">Nucleus</location>
        <location evidence="4">Nuclear pore complex</location>
    </subcellularLocation>
</comment>
<dbReference type="PANTHER" id="PTHR11225">
    <property type="entry name" value="NUCLEAR PORE COMPLEX PROTEIN NUP93 NUCLEOPORIN NUP93 DEAD EYE PROTEIN"/>
    <property type="match status" value="1"/>
</dbReference>
<keyword evidence="4" id="KW-0906">Nuclear pore complex</keyword>
<dbReference type="AlphaFoldDB" id="A0AAV7YQ21"/>
<dbReference type="Pfam" id="PF04097">
    <property type="entry name" value="Nic96"/>
    <property type="match status" value="1"/>
</dbReference>
<evidence type="ECO:0000256" key="2">
    <source>
        <dbReference type="ARBA" id="ARBA00010186"/>
    </source>
</evidence>
<proteinExistence type="inferred from homology"/>
<keyword evidence="4" id="KW-0509">mRNA transport</keyword>
<keyword evidence="4" id="KW-0811">Translocation</keyword>
<evidence type="ECO:0000256" key="3">
    <source>
        <dbReference type="ARBA" id="ARBA00023242"/>
    </source>
</evidence>
<sequence length="882" mass="102450">MDELLLKAQRLNDKVQEDPSISFIRRDLQQISQQSQNLVSKSNQSIDTSEVINKGKSLLARTGFNSEQLARRLHNLKKITTIRYDEVETLDISSQLSLNYQSLVLSSISKIKDQTTNEFTEFTKNCLLSGWEQTKQLMLEAKMDFTHLDEFSQKYTSKIQQPFVDRTSTDFDQDINQVQKNQFFRTTSPNLGTRKGFVSEKMLLYSKVIKMIMLKNKKETSSDLISMLRYVAKHMLNVVNENSYLTDKIQFIDLWTLIRYFSKECSFSNNHQMYINAVPSFSNLLISASKSFLELQFKEYIKNKVRQNPRKAKIGGVPGTLSLVSGYINLVYQSSRNDWPEEFEDMISGFPIWPLVYFSIRCGDPESALELLTSKSASQCKDAANCAFYLKLRLEDGGSKFTKKTRSKALNDYRRIDRESNDPYKQMLFNIIGKFEITPNSSILQSIEDYMWFHLVMLHDNYQKESINYSGDNFNLKKFQQIILEHGSKHFSKRNNEIQYFRILLLSQQYELAISYLAGCENYLVEAVHFAIGLNKLGLLRLPEDSNNKKISTKYSSTTSSSSYKFSTSKNSKLLNKLDFDPIFLLTDKKNDNPILNFDHLIKHYISSFYQEYIDEALCYLNLIKNRQNFYHYVKEIALNTKEFSLLFGNQSIEGDRKPGKLDDIISSEEIYEIIKLTSQDCLQLGFIVVSIKLYDLTGEHELVIKLLNKELGNAITRPKQEKSEIIELAQNIYHKYEMGIFNTIEDSKQVNNFKICLGLNEFFDDFNDKNYGRALSKIENLNLIPFVPSTVHSYVEHFKEMDKAITKNMGNILITSMSTLYHIYRYIKKNNPQVILDRGQENYLKVLKERSRCLIRFAGMIGEGITSQVNKKLLKIHVLMK</sequence>
<keyword evidence="4" id="KW-0813">Transport</keyword>
<keyword evidence="4" id="KW-0472">Membrane</keyword>
<evidence type="ECO:0000256" key="4">
    <source>
        <dbReference type="RuleBase" id="RU364035"/>
    </source>
</evidence>
<protein>
    <recommendedName>
        <fullName evidence="4">Nuclear pore protein</fullName>
    </recommendedName>
</protein>
<evidence type="ECO:0000256" key="1">
    <source>
        <dbReference type="ARBA" id="ARBA00004259"/>
    </source>
</evidence>
<dbReference type="GO" id="GO:0005643">
    <property type="term" value="C:nuclear pore"/>
    <property type="evidence" value="ECO:0007669"/>
    <property type="project" value="UniProtKB-SubCell"/>
</dbReference>
<comment type="caution">
    <text evidence="5">The sequence shown here is derived from an EMBL/GenBank/DDBJ whole genome shotgun (WGS) entry which is preliminary data.</text>
</comment>
<reference evidence="5" key="1">
    <citation type="submission" date="2022-08" db="EMBL/GenBank/DDBJ databases">
        <title>Novel sulphate-reducing endosymbionts in the free-living metamonad Anaeramoeba.</title>
        <authorList>
            <person name="Jerlstrom-Hultqvist J."/>
            <person name="Cepicka I."/>
            <person name="Gallot-Lavallee L."/>
            <person name="Salas-Leiva D."/>
            <person name="Curtis B.A."/>
            <person name="Zahonova K."/>
            <person name="Pipaliya S."/>
            <person name="Dacks J."/>
            <person name="Roger A.J."/>
        </authorList>
    </citation>
    <scope>NUCLEOTIDE SEQUENCE</scope>
    <source>
        <strain evidence="5">Busselton2</strain>
    </source>
</reference>
<dbReference type="GO" id="GO:0006606">
    <property type="term" value="P:protein import into nucleus"/>
    <property type="evidence" value="ECO:0007669"/>
    <property type="project" value="TreeGrafter"/>
</dbReference>
<comment type="similarity">
    <text evidence="2 4">Belongs to the nucleoporin interacting component (NIC) family.</text>
</comment>
<dbReference type="PANTHER" id="PTHR11225:SF4">
    <property type="entry name" value="NUCLEAR PORE COMPLEX PROTEIN NUP93"/>
    <property type="match status" value="1"/>
</dbReference>
<gene>
    <name evidence="5" type="ORF">M0812_02480</name>
</gene>